<dbReference type="GO" id="GO:0005737">
    <property type="term" value="C:cytoplasm"/>
    <property type="evidence" value="ECO:0007669"/>
    <property type="project" value="TreeGrafter"/>
</dbReference>
<evidence type="ECO:0000313" key="2">
    <source>
        <dbReference type="EMBL" id="MDE1480748.1"/>
    </source>
</evidence>
<sequence>EHKGWVNLAQAQATLFGADSNIRGLQFASWSFDAAILEMSMTLAYGATLYLISENQRRSPELLDDIIEKYQITHAVLPPALLPHLDFNKWRSVSTLLLAGEAVPPHIAAQWSQDRNLFNVYGPTECTSIITSGLLTADKRITIGKPLPNAVMRIMDSDGNLVPLGAEGELYIGGIQLARGYRNAPELTEKQFIRDPFSPNPTDKLYRTGDLVRWTLNGELEFIGRLDSQVKIRSHRIELGEIESVLAGQEILSSAAVITDGNSEDKKLIAYVCPST</sequence>
<feature type="non-terminal residue" evidence="2">
    <location>
        <position position="276"/>
    </location>
</feature>
<reference evidence="2" key="2">
    <citation type="journal article" date="2022" name="J. Evol. Biol.">
        <title>Pre- and post-association barriers to host switching in sympatric mutualists.</title>
        <authorList>
            <person name="Dinges Z.M."/>
            <person name="Phillips R.K."/>
            <person name="Lively C.M."/>
            <person name="Bashey F."/>
        </authorList>
    </citation>
    <scope>NUCLEOTIDE SEQUENCE</scope>
    <source>
        <strain evidence="2">MC_266_E_2016</strain>
    </source>
</reference>
<accession>A0AAJ1JGU9</accession>
<evidence type="ECO:0000259" key="1">
    <source>
        <dbReference type="Pfam" id="PF00501"/>
    </source>
</evidence>
<gene>
    <name evidence="2" type="ORF">KKJ01_21865</name>
</gene>
<dbReference type="AlphaFoldDB" id="A0AAJ1JGU9"/>
<comment type="caution">
    <text evidence="2">The sequence shown here is derived from an EMBL/GenBank/DDBJ whole genome shotgun (WGS) entry which is preliminary data.</text>
</comment>
<organism evidence="2 3">
    <name type="scientific">Xenorhabdus bovienii</name>
    <name type="common">Xenorhabdus nematophila subsp. bovienii</name>
    <dbReference type="NCBI Taxonomy" id="40576"/>
    <lineage>
        <taxon>Bacteria</taxon>
        <taxon>Pseudomonadati</taxon>
        <taxon>Pseudomonadota</taxon>
        <taxon>Gammaproteobacteria</taxon>
        <taxon>Enterobacterales</taxon>
        <taxon>Morganellaceae</taxon>
        <taxon>Xenorhabdus</taxon>
    </lineage>
</organism>
<reference evidence="2" key="1">
    <citation type="submission" date="2021-08" db="EMBL/GenBank/DDBJ databases">
        <authorList>
            <person name="Papudeshi B."/>
            <person name="Bashey-Visser F."/>
        </authorList>
    </citation>
    <scope>NUCLEOTIDE SEQUENCE</scope>
    <source>
        <strain evidence="2">MC_266_E_2016</strain>
    </source>
</reference>
<dbReference type="InterPro" id="IPR045851">
    <property type="entry name" value="AMP-bd_C_sf"/>
</dbReference>
<feature type="domain" description="AMP-dependent synthetase/ligase" evidence="1">
    <location>
        <begin position="2"/>
        <end position="181"/>
    </location>
</feature>
<dbReference type="Gene3D" id="3.40.50.12780">
    <property type="entry name" value="N-terminal domain of ligase-like"/>
    <property type="match status" value="1"/>
</dbReference>
<dbReference type="InterPro" id="IPR000873">
    <property type="entry name" value="AMP-dep_synth/lig_dom"/>
</dbReference>
<dbReference type="EMBL" id="JAILSO010000239">
    <property type="protein sequence ID" value="MDE1480748.1"/>
    <property type="molecule type" value="Genomic_DNA"/>
</dbReference>
<dbReference type="Gene3D" id="3.30.300.30">
    <property type="match status" value="1"/>
</dbReference>
<dbReference type="RefSeq" id="WP_274714092.1">
    <property type="nucleotide sequence ID" value="NZ_JAILSO010000239.1"/>
</dbReference>
<dbReference type="InterPro" id="IPR042099">
    <property type="entry name" value="ANL_N_sf"/>
</dbReference>
<evidence type="ECO:0000313" key="3">
    <source>
        <dbReference type="Proteomes" id="UP001222434"/>
    </source>
</evidence>
<feature type="non-terminal residue" evidence="2">
    <location>
        <position position="1"/>
    </location>
</feature>
<dbReference type="GO" id="GO:0044550">
    <property type="term" value="P:secondary metabolite biosynthetic process"/>
    <property type="evidence" value="ECO:0007669"/>
    <property type="project" value="TreeGrafter"/>
</dbReference>
<proteinExistence type="predicted"/>
<dbReference type="Pfam" id="PF00501">
    <property type="entry name" value="AMP-binding"/>
    <property type="match status" value="1"/>
</dbReference>
<dbReference type="GO" id="GO:0031177">
    <property type="term" value="F:phosphopantetheine binding"/>
    <property type="evidence" value="ECO:0007669"/>
    <property type="project" value="TreeGrafter"/>
</dbReference>
<dbReference type="PANTHER" id="PTHR45527:SF1">
    <property type="entry name" value="FATTY ACID SYNTHASE"/>
    <property type="match status" value="1"/>
</dbReference>
<protein>
    <submittedName>
        <fullName evidence="2">AMP-binding protein</fullName>
    </submittedName>
</protein>
<dbReference type="PANTHER" id="PTHR45527">
    <property type="entry name" value="NONRIBOSOMAL PEPTIDE SYNTHETASE"/>
    <property type="match status" value="1"/>
</dbReference>
<dbReference type="Proteomes" id="UP001222434">
    <property type="component" value="Unassembled WGS sequence"/>
</dbReference>
<dbReference type="SUPFAM" id="SSF56801">
    <property type="entry name" value="Acetyl-CoA synthetase-like"/>
    <property type="match status" value="1"/>
</dbReference>
<dbReference type="GO" id="GO:0043041">
    <property type="term" value="P:amino acid activation for nonribosomal peptide biosynthetic process"/>
    <property type="evidence" value="ECO:0007669"/>
    <property type="project" value="TreeGrafter"/>
</dbReference>
<name>A0AAJ1JGU9_XENBV</name>